<feature type="region of interest" description="Disordered" evidence="4">
    <location>
        <begin position="109"/>
        <end position="181"/>
    </location>
</feature>
<organism evidence="6 7">
    <name type="scientific">Staphylotrichum tortipilum</name>
    <dbReference type="NCBI Taxonomy" id="2831512"/>
    <lineage>
        <taxon>Eukaryota</taxon>
        <taxon>Fungi</taxon>
        <taxon>Dikarya</taxon>
        <taxon>Ascomycota</taxon>
        <taxon>Pezizomycotina</taxon>
        <taxon>Sordariomycetes</taxon>
        <taxon>Sordariomycetidae</taxon>
        <taxon>Sordariales</taxon>
        <taxon>Chaetomiaceae</taxon>
        <taxon>Staphylotrichum</taxon>
    </lineage>
</organism>
<dbReference type="SMART" id="SM00025">
    <property type="entry name" value="Pumilio"/>
    <property type="match status" value="8"/>
</dbReference>
<dbReference type="SUPFAM" id="SSF48371">
    <property type="entry name" value="ARM repeat"/>
    <property type="match status" value="1"/>
</dbReference>
<name>A0AAN6MSQ0_9PEZI</name>
<dbReference type="PROSITE" id="PS50302">
    <property type="entry name" value="PUM"/>
    <property type="match status" value="7"/>
</dbReference>
<feature type="repeat" description="Pumilio" evidence="3">
    <location>
        <begin position="564"/>
        <end position="599"/>
    </location>
</feature>
<feature type="compositionally biased region" description="Polar residues" evidence="4">
    <location>
        <begin position="353"/>
        <end position="377"/>
    </location>
</feature>
<feature type="repeat" description="Pumilio" evidence="3">
    <location>
        <begin position="751"/>
        <end position="786"/>
    </location>
</feature>
<dbReference type="CDD" id="cd07920">
    <property type="entry name" value="Pumilio"/>
    <property type="match status" value="1"/>
</dbReference>
<feature type="compositionally biased region" description="Low complexity" evidence="4">
    <location>
        <begin position="817"/>
        <end position="836"/>
    </location>
</feature>
<dbReference type="InterPro" id="IPR033712">
    <property type="entry name" value="Pumilio_RNA-bd"/>
</dbReference>
<dbReference type="EMBL" id="MU855345">
    <property type="protein sequence ID" value="KAK3905834.1"/>
    <property type="molecule type" value="Genomic_DNA"/>
</dbReference>
<dbReference type="AlphaFoldDB" id="A0AAN6MSQ0"/>
<feature type="region of interest" description="Disordered" evidence="4">
    <location>
        <begin position="327"/>
        <end position="388"/>
    </location>
</feature>
<feature type="repeat" description="Pumilio" evidence="3">
    <location>
        <begin position="636"/>
        <end position="672"/>
    </location>
</feature>
<feature type="compositionally biased region" description="Polar residues" evidence="4">
    <location>
        <begin position="150"/>
        <end position="168"/>
    </location>
</feature>
<accession>A0AAN6MSQ0</accession>
<dbReference type="GO" id="GO:0000288">
    <property type="term" value="P:nuclear-transcribed mRNA catabolic process, deadenylation-dependent decay"/>
    <property type="evidence" value="ECO:0007669"/>
    <property type="project" value="TreeGrafter"/>
</dbReference>
<protein>
    <submittedName>
        <fullName evidence="6">Armadillo-type protein</fullName>
    </submittedName>
</protein>
<dbReference type="InterPro" id="IPR011989">
    <property type="entry name" value="ARM-like"/>
</dbReference>
<feature type="repeat" description="Pumilio" evidence="3">
    <location>
        <begin position="680"/>
        <end position="707"/>
    </location>
</feature>
<reference evidence="6" key="2">
    <citation type="submission" date="2023-05" db="EMBL/GenBank/DDBJ databases">
        <authorList>
            <consortium name="Lawrence Berkeley National Laboratory"/>
            <person name="Steindorff A."/>
            <person name="Hensen N."/>
            <person name="Bonometti L."/>
            <person name="Westerberg I."/>
            <person name="Brannstrom I.O."/>
            <person name="Guillou S."/>
            <person name="Cros-Aarteil S."/>
            <person name="Calhoun S."/>
            <person name="Haridas S."/>
            <person name="Kuo A."/>
            <person name="Mondo S."/>
            <person name="Pangilinan J."/>
            <person name="Riley R."/>
            <person name="Labutti K."/>
            <person name="Andreopoulos B."/>
            <person name="Lipzen A."/>
            <person name="Chen C."/>
            <person name="Yanf M."/>
            <person name="Daum C."/>
            <person name="Ng V."/>
            <person name="Clum A."/>
            <person name="Ohm R."/>
            <person name="Martin F."/>
            <person name="Silar P."/>
            <person name="Natvig D."/>
            <person name="Lalanne C."/>
            <person name="Gautier V."/>
            <person name="Ament-Velasquez S.L."/>
            <person name="Kruys A."/>
            <person name="Hutchinson M.I."/>
            <person name="Powell A.J."/>
            <person name="Barry K."/>
            <person name="Miller A.N."/>
            <person name="Grigoriev I.V."/>
            <person name="Debuchy R."/>
            <person name="Gladieux P."/>
            <person name="Thoren M.H."/>
            <person name="Johannesson H."/>
        </authorList>
    </citation>
    <scope>NUCLEOTIDE SEQUENCE</scope>
    <source>
        <strain evidence="6">CBS 103.79</strain>
    </source>
</reference>
<sequence length="897" mass="97121">MGSTSRRSRLPAYTAATNGADSTSQTTLGTTLFGTGLPSSGPWNSNTAAAFAQNGDVTTRGQFDVRELSLRADERGADAWCCLDAIGSGSTFRSTSSVADTWYNGWHASESTTPARNGAQPRNLPGSTSPRSRPEASPPSMNGLPRYLTTAPQPAATTSLEPSSSSMQYPGPYPGYMDDTNGSSLPVNPFNRFFSYGSSAAKQQAQDLPSLSAVGTATARNSVSSRVDPDYYPQANGFGDLNYVPTAPSRHSQRSSLAGPSFTTSFDQALSRQAQDQVAESLAMMGLDGGSNGAMNGRSNGASYGNGTQGFQFNPVSQPWETQGYANGFAKDSYTNGNGPEKRGSIVGRHSPAGSTYHPTNGLNSPRSFKGTPQLQQAWPRPASRNPRLEADPERQALSQFFSLQPPTAYNHPNTFYPQSYSPFQNPYAAYGDPRHAAGLAGYPLAMPQYGLGPGAIPTRPARDQDPGKDFRSALLDEFMTSKSNKGWELKDIWNHVVEFSGDQKGSRFIQQKLETANSDEKDQVFAELEPNAVQLMKDLFGNYVMQKLFEYGNQVQKKVLAGAMKGKVIDLSMQAYACRVVQKALEHVLVEQQAELARELEADLLRVAKDQHGNHVVQQAIALVPRQHIDFIMDGFKGHVCELASHQYGCRVIQRVLEHGTEADKASILLELHNSAKVLVTDQYGNYVIQHVLEKGSPEDRSRMIGIITPQLLTFSRHKNASNVVEKCILFGTREEQRAIRDQLVAGGDDTNSPLFQLMRDQFGNYVIQKLVKALQVPDRGVLVDRLASHLHSLKRSGATSKQIEAMERLVRESQAPSTSTSNMPTPASTAPTSPGLRVEINSPAAPTPLLTNSPLSTPSSILLNGDAVESGSDHANGQLPGKLASPPTQPRLSEY</sequence>
<dbReference type="PANTHER" id="PTHR12537:SF12">
    <property type="entry name" value="MATERNAL PROTEIN PUMILIO"/>
    <property type="match status" value="1"/>
</dbReference>
<gene>
    <name evidence="6" type="ORF">C8A05DRAFT_41296</name>
</gene>
<evidence type="ECO:0000313" key="7">
    <source>
        <dbReference type="Proteomes" id="UP001303889"/>
    </source>
</evidence>
<feature type="repeat" description="Pumilio" evidence="3">
    <location>
        <begin position="528"/>
        <end position="563"/>
    </location>
</feature>
<feature type="domain" description="PUM-HD" evidence="5">
    <location>
        <begin position="471"/>
        <end position="812"/>
    </location>
</feature>
<proteinExistence type="predicted"/>
<evidence type="ECO:0000256" key="2">
    <source>
        <dbReference type="ARBA" id="ARBA00024893"/>
    </source>
</evidence>
<comment type="function">
    <text evidence="2">RNA-binding nucleolar protein required for pre-rRNA processing. Involved in production of 18S rRNA and assembly of small ribosomal subunit.</text>
</comment>
<dbReference type="InterPro" id="IPR033133">
    <property type="entry name" value="PUM-HD"/>
</dbReference>
<evidence type="ECO:0000256" key="3">
    <source>
        <dbReference type="PROSITE-ProRule" id="PRU00317"/>
    </source>
</evidence>
<dbReference type="Gene3D" id="1.25.10.10">
    <property type="entry name" value="Leucine-rich Repeat Variant"/>
    <property type="match status" value="1"/>
</dbReference>
<evidence type="ECO:0000256" key="1">
    <source>
        <dbReference type="ARBA" id="ARBA00022737"/>
    </source>
</evidence>
<keyword evidence="1" id="KW-0677">Repeat</keyword>
<feature type="region of interest" description="Disordered" evidence="4">
    <location>
        <begin position="812"/>
        <end position="897"/>
    </location>
</feature>
<feature type="repeat" description="Pumilio" evidence="3">
    <location>
        <begin position="600"/>
        <end position="635"/>
    </location>
</feature>
<dbReference type="PANTHER" id="PTHR12537">
    <property type="entry name" value="RNA BINDING PROTEIN PUMILIO-RELATED"/>
    <property type="match status" value="1"/>
</dbReference>
<feature type="repeat" description="Pumilio" evidence="3">
    <location>
        <begin position="489"/>
        <end position="527"/>
    </location>
</feature>
<feature type="region of interest" description="Disordered" evidence="4">
    <location>
        <begin position="1"/>
        <end position="24"/>
    </location>
</feature>
<dbReference type="GO" id="GO:0003730">
    <property type="term" value="F:mRNA 3'-UTR binding"/>
    <property type="evidence" value="ECO:0007669"/>
    <property type="project" value="TreeGrafter"/>
</dbReference>
<dbReference type="InterPro" id="IPR016024">
    <property type="entry name" value="ARM-type_fold"/>
</dbReference>
<reference evidence="6" key="1">
    <citation type="journal article" date="2023" name="Mol. Phylogenet. Evol.">
        <title>Genome-scale phylogeny and comparative genomics of the fungal order Sordariales.</title>
        <authorList>
            <person name="Hensen N."/>
            <person name="Bonometti L."/>
            <person name="Westerberg I."/>
            <person name="Brannstrom I.O."/>
            <person name="Guillou S."/>
            <person name="Cros-Aarteil S."/>
            <person name="Calhoun S."/>
            <person name="Haridas S."/>
            <person name="Kuo A."/>
            <person name="Mondo S."/>
            <person name="Pangilinan J."/>
            <person name="Riley R."/>
            <person name="LaButti K."/>
            <person name="Andreopoulos B."/>
            <person name="Lipzen A."/>
            <person name="Chen C."/>
            <person name="Yan M."/>
            <person name="Daum C."/>
            <person name="Ng V."/>
            <person name="Clum A."/>
            <person name="Steindorff A."/>
            <person name="Ohm R.A."/>
            <person name="Martin F."/>
            <person name="Silar P."/>
            <person name="Natvig D.O."/>
            <person name="Lalanne C."/>
            <person name="Gautier V."/>
            <person name="Ament-Velasquez S.L."/>
            <person name="Kruys A."/>
            <person name="Hutchinson M.I."/>
            <person name="Powell A.J."/>
            <person name="Barry K."/>
            <person name="Miller A.N."/>
            <person name="Grigoriev I.V."/>
            <person name="Debuchy R."/>
            <person name="Gladieux P."/>
            <person name="Hiltunen Thoren M."/>
            <person name="Johannesson H."/>
        </authorList>
    </citation>
    <scope>NUCLEOTIDE SEQUENCE</scope>
    <source>
        <strain evidence="6">CBS 103.79</strain>
    </source>
</reference>
<dbReference type="PROSITE" id="PS50303">
    <property type="entry name" value="PUM_HD"/>
    <property type="match status" value="1"/>
</dbReference>
<comment type="caution">
    <text evidence="6">The sequence shown here is derived from an EMBL/GenBank/DDBJ whole genome shotgun (WGS) entry which is preliminary data.</text>
</comment>
<dbReference type="InterPro" id="IPR001313">
    <property type="entry name" value="Pumilio_RNA-bd_rpt"/>
</dbReference>
<dbReference type="GO" id="GO:0005737">
    <property type="term" value="C:cytoplasm"/>
    <property type="evidence" value="ECO:0007669"/>
    <property type="project" value="TreeGrafter"/>
</dbReference>
<evidence type="ECO:0000259" key="5">
    <source>
        <dbReference type="PROSITE" id="PS50303"/>
    </source>
</evidence>
<feature type="compositionally biased region" description="Low complexity" evidence="4">
    <location>
        <begin position="845"/>
        <end position="866"/>
    </location>
</feature>
<evidence type="ECO:0000256" key="4">
    <source>
        <dbReference type="SAM" id="MobiDB-lite"/>
    </source>
</evidence>
<evidence type="ECO:0000313" key="6">
    <source>
        <dbReference type="EMBL" id="KAK3905834.1"/>
    </source>
</evidence>
<keyword evidence="7" id="KW-1185">Reference proteome</keyword>
<dbReference type="Pfam" id="PF00806">
    <property type="entry name" value="PUF"/>
    <property type="match status" value="8"/>
</dbReference>
<dbReference type="Proteomes" id="UP001303889">
    <property type="component" value="Unassembled WGS sequence"/>
</dbReference>